<keyword evidence="3" id="KW-0813">Transport</keyword>
<dbReference type="Pfam" id="PF00496">
    <property type="entry name" value="SBP_bac_5"/>
    <property type="match status" value="1"/>
</dbReference>
<feature type="chain" id="PRO_5039439296" evidence="5">
    <location>
        <begin position="23"/>
        <end position="518"/>
    </location>
</feature>
<evidence type="ECO:0000313" key="8">
    <source>
        <dbReference type="Proteomes" id="UP000013015"/>
    </source>
</evidence>
<dbReference type="eggNOG" id="COG0747">
    <property type="taxonomic scope" value="Bacteria"/>
</dbReference>
<comment type="subcellular location">
    <subcellularLocation>
        <location evidence="1">Cell envelope</location>
    </subcellularLocation>
</comment>
<comment type="similarity">
    <text evidence="2">Belongs to the bacterial solute-binding protein 5 family.</text>
</comment>
<evidence type="ECO:0000259" key="6">
    <source>
        <dbReference type="Pfam" id="PF00496"/>
    </source>
</evidence>
<protein>
    <submittedName>
        <fullName evidence="7">ABC superfamily ATP binding cassette transporter, binding protein</fullName>
    </submittedName>
</protein>
<organism evidence="7 8">
    <name type="scientific">Schaalia cardiffensis F0333</name>
    <dbReference type="NCBI Taxonomy" id="888050"/>
    <lineage>
        <taxon>Bacteria</taxon>
        <taxon>Bacillati</taxon>
        <taxon>Actinomycetota</taxon>
        <taxon>Actinomycetes</taxon>
        <taxon>Actinomycetales</taxon>
        <taxon>Actinomycetaceae</taxon>
        <taxon>Schaalia</taxon>
    </lineage>
</organism>
<dbReference type="RefSeq" id="WP_005962197.1">
    <property type="nucleotide sequence ID" value="NZ_CP040505.1"/>
</dbReference>
<dbReference type="GO" id="GO:0043190">
    <property type="term" value="C:ATP-binding cassette (ABC) transporter complex"/>
    <property type="evidence" value="ECO:0007669"/>
    <property type="project" value="InterPro"/>
</dbReference>
<dbReference type="CDD" id="cd00995">
    <property type="entry name" value="PBP2_NikA_DppA_OppA_like"/>
    <property type="match status" value="1"/>
</dbReference>
<dbReference type="InterPro" id="IPR000914">
    <property type="entry name" value="SBP_5_dom"/>
</dbReference>
<dbReference type="InterPro" id="IPR030678">
    <property type="entry name" value="Peptide/Ni-bd"/>
</dbReference>
<dbReference type="GO" id="GO:0015833">
    <property type="term" value="P:peptide transport"/>
    <property type="evidence" value="ECO:0007669"/>
    <property type="project" value="TreeGrafter"/>
</dbReference>
<dbReference type="PATRIC" id="fig|888050.3.peg.454"/>
<evidence type="ECO:0000256" key="3">
    <source>
        <dbReference type="ARBA" id="ARBA00022448"/>
    </source>
</evidence>
<proteinExistence type="inferred from homology"/>
<evidence type="ECO:0000256" key="4">
    <source>
        <dbReference type="ARBA" id="ARBA00022729"/>
    </source>
</evidence>
<feature type="signal peptide" evidence="5">
    <location>
        <begin position="1"/>
        <end position="22"/>
    </location>
</feature>
<sequence>MRTTRTGSVIALVMSAAMVLTACGGSDRASSGASNGGAATGAENKVVLISRQDPGTLDYTTSLQTALLNWVPGNVVEPLLTMDDKGEIGSGLADVEVNDAYTEYTFTLRGNKFSDGSPITAKDVVFSLTKMKESPIANWAGAFAKVTSIEAVGEEQVKVVLEQPSQAFIRGMTSVPGLIQPEAAFGQIATAPIGSGPYVIAEYVQNSRIVLKTNPNYSGKKPAIEEAEIRIISDGAAALNALKSGEADGMPLIQNDMWEQLKNQKLDETMTLLQNPAMGEKQYLVLNADGANTKNPEVRRAFAQAIDREALVAAVNADWAMVPTCDYGLETDPWVEKASPDTCPAPEDPATAATLADKLGLGSAPSRFVSLSDVPDLSLPADVLIEQFKAAGITVDREAIDLARYSQTIFQGRPPQFEVTNMSDPAGITQFACPDPQSAGWTTYCSSELNDLIVRADAARDAAEYDELLSQANEILKKDMVIVPLTYTYGIGLAKPNLKNAGAPSVVFQEIPVYEMSW</sequence>
<dbReference type="HOGENOM" id="CLU_017028_7_3_11"/>
<keyword evidence="8" id="KW-1185">Reference proteome</keyword>
<keyword evidence="4 5" id="KW-0732">Signal</keyword>
<dbReference type="InterPro" id="IPR039424">
    <property type="entry name" value="SBP_5"/>
</dbReference>
<dbReference type="PIRSF" id="PIRSF002741">
    <property type="entry name" value="MppA"/>
    <property type="match status" value="1"/>
</dbReference>
<dbReference type="Gene3D" id="3.40.190.10">
    <property type="entry name" value="Periplasmic binding protein-like II"/>
    <property type="match status" value="1"/>
</dbReference>
<gene>
    <name evidence="7" type="ORF">HMPREF9004_0466</name>
</gene>
<comment type="caution">
    <text evidence="7">The sequence shown here is derived from an EMBL/GenBank/DDBJ whole genome shotgun (WGS) entry which is preliminary data.</text>
</comment>
<reference evidence="7 8" key="1">
    <citation type="submission" date="2013-03" db="EMBL/GenBank/DDBJ databases">
        <title>Reference genome for the Human Microbiome Project.</title>
        <authorList>
            <person name="Aqrawi P."/>
            <person name="Ayvaz T."/>
            <person name="Bess C."/>
            <person name="Blankenburg K."/>
            <person name="Coyle M."/>
            <person name="Deng J."/>
            <person name="Forbes L."/>
            <person name="Fowler G."/>
            <person name="Francisco L."/>
            <person name="Fu Q."/>
            <person name="Gibbs R."/>
            <person name="Gross S."/>
            <person name="Gubbala S."/>
            <person name="Hale W."/>
            <person name="Hemphill L."/>
            <person name="Highlander S."/>
            <person name="Hirani K."/>
            <person name="Jackson L."/>
            <person name="Jakkamsetti A."/>
            <person name="Javaid M."/>
            <person name="Jayaseelan J.C."/>
            <person name="Jiang H."/>
            <person name="Joshi V."/>
            <person name="Korchina V."/>
            <person name="Kovar C."/>
            <person name="Lara F."/>
            <person name="Lee S."/>
            <person name="Liu Y."/>
            <person name="Mata R."/>
            <person name="Mathew T."/>
            <person name="Munidasa M."/>
            <person name="Muzny D."/>
            <person name="Nazareth L."/>
            <person name="Ngo R."/>
            <person name="Nguyen L."/>
            <person name="Nguyen N."/>
            <person name="Okwuonu G."/>
            <person name="Ongeri F."/>
            <person name="Palculict T."/>
            <person name="Patil S."/>
            <person name="Petrosino J."/>
            <person name="Pham C."/>
            <person name="Pham P."/>
            <person name="Pu L.-L."/>
            <person name="Qin X."/>
            <person name="Qu J."/>
            <person name="Reid J."/>
            <person name="Ross M."/>
            <person name="Ruth R."/>
            <person name="Saada N."/>
            <person name="San Lucas F."/>
            <person name="Santibanez J."/>
            <person name="Shang Y."/>
            <person name="Simmons D."/>
            <person name="Song X.-Z."/>
            <person name="Tang L.-Y."/>
            <person name="Thornton R."/>
            <person name="Warren J."/>
            <person name="Weissenberger G."/>
            <person name="Wilczek-Boney K."/>
            <person name="Worley K."/>
            <person name="Youmans B."/>
            <person name="Zhang J."/>
            <person name="Zhang L."/>
            <person name="Zhao Z."/>
            <person name="Zhou C."/>
            <person name="Zhu D."/>
            <person name="Zhu Y."/>
        </authorList>
    </citation>
    <scope>NUCLEOTIDE SEQUENCE [LARGE SCALE GENOMIC DNA]</scope>
    <source>
        <strain evidence="7 8">F0333</strain>
    </source>
</reference>
<dbReference type="SUPFAM" id="SSF53850">
    <property type="entry name" value="Periplasmic binding protein-like II"/>
    <property type="match status" value="1"/>
</dbReference>
<dbReference type="GO" id="GO:1904680">
    <property type="term" value="F:peptide transmembrane transporter activity"/>
    <property type="evidence" value="ECO:0007669"/>
    <property type="project" value="TreeGrafter"/>
</dbReference>
<dbReference type="STRING" id="888050.HMPREF9004_0466"/>
<evidence type="ECO:0000256" key="2">
    <source>
        <dbReference type="ARBA" id="ARBA00005695"/>
    </source>
</evidence>
<evidence type="ECO:0000313" key="7">
    <source>
        <dbReference type="EMBL" id="ENO18796.1"/>
    </source>
</evidence>
<accession>N6X510</accession>
<name>N6X510_9ACTO</name>
<evidence type="ECO:0000256" key="1">
    <source>
        <dbReference type="ARBA" id="ARBA00004196"/>
    </source>
</evidence>
<dbReference type="Gene3D" id="3.10.105.10">
    <property type="entry name" value="Dipeptide-binding Protein, Domain 3"/>
    <property type="match status" value="1"/>
</dbReference>
<evidence type="ECO:0000256" key="5">
    <source>
        <dbReference type="SAM" id="SignalP"/>
    </source>
</evidence>
<dbReference type="AlphaFoldDB" id="N6X510"/>
<dbReference type="OrthoDB" id="9801912at2"/>
<dbReference type="EMBL" id="AQHZ01000007">
    <property type="protein sequence ID" value="ENO18796.1"/>
    <property type="molecule type" value="Genomic_DNA"/>
</dbReference>
<dbReference type="GO" id="GO:0042597">
    <property type="term" value="C:periplasmic space"/>
    <property type="evidence" value="ECO:0007669"/>
    <property type="project" value="UniProtKB-ARBA"/>
</dbReference>
<dbReference type="PANTHER" id="PTHR30290">
    <property type="entry name" value="PERIPLASMIC BINDING COMPONENT OF ABC TRANSPORTER"/>
    <property type="match status" value="1"/>
</dbReference>
<dbReference type="GO" id="GO:0030313">
    <property type="term" value="C:cell envelope"/>
    <property type="evidence" value="ECO:0007669"/>
    <property type="project" value="UniProtKB-SubCell"/>
</dbReference>
<dbReference type="Proteomes" id="UP000013015">
    <property type="component" value="Unassembled WGS sequence"/>
</dbReference>
<dbReference type="PROSITE" id="PS51257">
    <property type="entry name" value="PROKAR_LIPOPROTEIN"/>
    <property type="match status" value="1"/>
</dbReference>
<dbReference type="PANTHER" id="PTHR30290:SF10">
    <property type="entry name" value="PERIPLASMIC OLIGOPEPTIDE-BINDING PROTEIN-RELATED"/>
    <property type="match status" value="1"/>
</dbReference>
<feature type="domain" description="Solute-binding protein family 5" evidence="6">
    <location>
        <begin position="91"/>
        <end position="413"/>
    </location>
</feature>